<dbReference type="Proteomes" id="UP000027586">
    <property type="component" value="Unassembled WGS sequence"/>
</dbReference>
<evidence type="ECO:0000256" key="5">
    <source>
        <dbReference type="SAM" id="Phobius"/>
    </source>
</evidence>
<gene>
    <name evidence="6" type="ORF">LCOR_10132.1</name>
</gene>
<feature type="transmembrane region" description="Helical" evidence="5">
    <location>
        <begin position="215"/>
        <end position="234"/>
    </location>
</feature>
<dbReference type="GO" id="GO:0016020">
    <property type="term" value="C:membrane"/>
    <property type="evidence" value="ECO:0007669"/>
    <property type="project" value="UniProtKB-SubCell"/>
</dbReference>
<dbReference type="InterPro" id="IPR011701">
    <property type="entry name" value="MFS"/>
</dbReference>
<dbReference type="STRING" id="1263082.A0A068SAI6"/>
<dbReference type="Pfam" id="PF07690">
    <property type="entry name" value="MFS_1"/>
    <property type="match status" value="1"/>
</dbReference>
<keyword evidence="7" id="KW-1185">Reference proteome</keyword>
<feature type="transmembrane region" description="Helical" evidence="5">
    <location>
        <begin position="534"/>
        <end position="552"/>
    </location>
</feature>
<feature type="transmembrane region" description="Helical" evidence="5">
    <location>
        <begin position="380"/>
        <end position="402"/>
    </location>
</feature>
<dbReference type="InterPro" id="IPR036259">
    <property type="entry name" value="MFS_trans_sf"/>
</dbReference>
<feature type="transmembrane region" description="Helical" evidence="5">
    <location>
        <begin position="143"/>
        <end position="160"/>
    </location>
</feature>
<comment type="caution">
    <text evidence="6">The sequence shown here is derived from an EMBL/GenBank/DDBJ whole genome shotgun (WGS) entry which is preliminary data.</text>
</comment>
<sequence length="685" mass="76517">MIALSAVALVGGLIQAHRYDTIRLYMLVCIASICLLIQAAVNSSLESQGGSYTDAIPRVFAGYLLGPLFPAFAWLVLMESFRRMVEPKWDTFMKDDLPGDLLTSYGWAFFLVAAIVFFLPSLAQVPSPLTQSTLSDVTKPNNIATYGLWGFLPFYVYRQIKRWNVCRSFIRSFGVFVTLVFLITIGRNVSQAIIVNDIEGSHAMAAQVVDFVTRIFGIICLYWVIAFGHTWRYNHVRVASYMKPFYDEYLLSPRAQVCLLGLVFLLGPGMYNALNNIVAHRGNVNVMDAAYGLLYACFALVGFIAGSVTNKLGVRWTLTVGVFGYLVHASSQWVYDTTNVSGYLIVASAIFGCCAGLLWSAQGAVMMSYPEEKNKGKSIAIFWALYNIGAIIGSITSLGLGLHNRDVVFAENGVYAAFIVIMFIAVALTPFMLTSPSRIIRSDNTRVEFYKAGKWKNELMGVLHVWKDWHMIALIPAFFASDFGNQYQTRMMVVCFDRLTVVLNTTIMCIFQIIGSSAIGLLLDYQKLTRRIRALLAGAILFILMMAIWGGGTDFQLTFEIETFAIFSPESDVPQIRWDDPRYGGPFVLCIMYGLTGAMYQSFMYWLMGAMSNDLNVLSRYAGFYKGIQLAGTAVAYGVSRSGILLRWQCLISWIILIASFPGIFLVANRVTESNQRSRQRRRGL</sequence>
<dbReference type="SUPFAM" id="SSF103473">
    <property type="entry name" value="MFS general substrate transporter"/>
    <property type="match status" value="1"/>
</dbReference>
<feature type="transmembrane region" description="Helical" evidence="5">
    <location>
        <begin position="24"/>
        <end position="41"/>
    </location>
</feature>
<dbReference type="InterPro" id="IPR051617">
    <property type="entry name" value="UNC-93-like_regulator"/>
</dbReference>
<dbReference type="VEuPathDB" id="FungiDB:LCOR_10132.1"/>
<dbReference type="GO" id="GO:0022857">
    <property type="term" value="F:transmembrane transporter activity"/>
    <property type="evidence" value="ECO:0007669"/>
    <property type="project" value="InterPro"/>
</dbReference>
<feature type="transmembrane region" description="Helical" evidence="5">
    <location>
        <begin position="583"/>
        <end position="606"/>
    </location>
</feature>
<evidence type="ECO:0000313" key="6">
    <source>
        <dbReference type="EMBL" id="CDH59309.1"/>
    </source>
</evidence>
<accession>A0A068SAI6</accession>
<protein>
    <submittedName>
        <fullName evidence="6">Duf895 domain membrane protein</fullName>
    </submittedName>
</protein>
<feature type="transmembrane region" description="Helical" evidence="5">
    <location>
        <begin position="459"/>
        <end position="479"/>
    </location>
</feature>
<feature type="transmembrane region" description="Helical" evidence="5">
    <location>
        <begin position="172"/>
        <end position="195"/>
    </location>
</feature>
<dbReference type="PANTHER" id="PTHR23294">
    <property type="entry name" value="ET TRANSLATION PRODUCT-RELATED"/>
    <property type="match status" value="1"/>
</dbReference>
<evidence type="ECO:0000256" key="1">
    <source>
        <dbReference type="ARBA" id="ARBA00004141"/>
    </source>
</evidence>
<organism evidence="6 7">
    <name type="scientific">Lichtheimia corymbifera JMRC:FSU:9682</name>
    <dbReference type="NCBI Taxonomy" id="1263082"/>
    <lineage>
        <taxon>Eukaryota</taxon>
        <taxon>Fungi</taxon>
        <taxon>Fungi incertae sedis</taxon>
        <taxon>Mucoromycota</taxon>
        <taxon>Mucoromycotina</taxon>
        <taxon>Mucoromycetes</taxon>
        <taxon>Mucorales</taxon>
        <taxon>Lichtheimiaceae</taxon>
        <taxon>Lichtheimia</taxon>
    </lineage>
</organism>
<dbReference type="OrthoDB" id="196103at2759"/>
<feature type="transmembrane region" description="Helical" evidence="5">
    <location>
        <begin position="414"/>
        <end position="433"/>
    </location>
</feature>
<evidence type="ECO:0000256" key="4">
    <source>
        <dbReference type="ARBA" id="ARBA00023136"/>
    </source>
</evidence>
<feature type="transmembrane region" description="Helical" evidence="5">
    <location>
        <begin position="618"/>
        <end position="639"/>
    </location>
</feature>
<feature type="transmembrane region" description="Helical" evidence="5">
    <location>
        <begin position="651"/>
        <end position="672"/>
    </location>
</feature>
<feature type="transmembrane region" description="Helical" evidence="5">
    <location>
        <begin position="61"/>
        <end position="81"/>
    </location>
</feature>
<feature type="transmembrane region" description="Helical" evidence="5">
    <location>
        <begin position="102"/>
        <end position="123"/>
    </location>
</feature>
<feature type="transmembrane region" description="Helical" evidence="5">
    <location>
        <begin position="499"/>
        <end position="522"/>
    </location>
</feature>
<proteinExistence type="predicted"/>
<reference evidence="6" key="1">
    <citation type="submission" date="2013-08" db="EMBL/GenBank/DDBJ databases">
        <title>Gene expansion shapes genome architecture in the human pathogen Lichtheimia corymbifera: an evolutionary genomics analysis in the ancient terrestrial Mucorales (Mucoromycotina).</title>
        <authorList>
            <person name="Schwartze V.U."/>
            <person name="Winter S."/>
            <person name="Shelest E."/>
            <person name="Marcet-Houben M."/>
            <person name="Horn F."/>
            <person name="Wehner S."/>
            <person name="Hoffmann K."/>
            <person name="Riege K."/>
            <person name="Sammeth M."/>
            <person name="Nowrousian M."/>
            <person name="Valiante V."/>
            <person name="Linde J."/>
            <person name="Jacobsen I.D."/>
            <person name="Marz M."/>
            <person name="Brakhage A.A."/>
            <person name="Gabaldon T."/>
            <person name="Bocker S."/>
            <person name="Voigt K."/>
        </authorList>
    </citation>
    <scope>NUCLEOTIDE SEQUENCE [LARGE SCALE GENOMIC DNA]</scope>
    <source>
        <strain evidence="6">FSU 9682</strain>
    </source>
</reference>
<keyword evidence="3 5" id="KW-1133">Transmembrane helix</keyword>
<dbReference type="PANTHER" id="PTHR23294:SF59">
    <property type="entry name" value="UNC93-LIKE PROTEIN C922.05C"/>
    <property type="match status" value="1"/>
</dbReference>
<dbReference type="EMBL" id="CBTN010000067">
    <property type="protein sequence ID" value="CDH59309.1"/>
    <property type="molecule type" value="Genomic_DNA"/>
</dbReference>
<feature type="transmembrane region" description="Helical" evidence="5">
    <location>
        <begin position="289"/>
        <end position="309"/>
    </location>
</feature>
<keyword evidence="4 5" id="KW-0472">Membrane</keyword>
<keyword evidence="2 5" id="KW-0812">Transmembrane</keyword>
<evidence type="ECO:0000313" key="7">
    <source>
        <dbReference type="Proteomes" id="UP000027586"/>
    </source>
</evidence>
<evidence type="ECO:0000256" key="3">
    <source>
        <dbReference type="ARBA" id="ARBA00022989"/>
    </source>
</evidence>
<dbReference type="AlphaFoldDB" id="A0A068SAI6"/>
<dbReference type="Gene3D" id="1.20.1250.20">
    <property type="entry name" value="MFS general substrate transporter like domains"/>
    <property type="match status" value="1"/>
</dbReference>
<feature type="transmembrane region" description="Helical" evidence="5">
    <location>
        <begin position="341"/>
        <end position="359"/>
    </location>
</feature>
<feature type="transmembrane region" description="Helical" evidence="5">
    <location>
        <begin position="316"/>
        <end position="335"/>
    </location>
</feature>
<evidence type="ECO:0000256" key="2">
    <source>
        <dbReference type="ARBA" id="ARBA00022692"/>
    </source>
</evidence>
<comment type="subcellular location">
    <subcellularLocation>
        <location evidence="1">Membrane</location>
        <topology evidence="1">Multi-pass membrane protein</topology>
    </subcellularLocation>
</comment>
<name>A0A068SAI6_9FUNG</name>
<feature type="transmembrane region" description="Helical" evidence="5">
    <location>
        <begin position="255"/>
        <end position="274"/>
    </location>
</feature>